<evidence type="ECO:0000256" key="2">
    <source>
        <dbReference type="SAM" id="SignalP"/>
    </source>
</evidence>
<feature type="chain" id="PRO_5038213031" description="Lipoprotein" evidence="2">
    <location>
        <begin position="23"/>
        <end position="180"/>
    </location>
</feature>
<evidence type="ECO:0000313" key="4">
    <source>
        <dbReference type="EMBL" id="MZK09554.1"/>
    </source>
</evidence>
<gene>
    <name evidence="3" type="ORF">ERS852423_00841</name>
    <name evidence="4" type="ORF">GT576_04180</name>
</gene>
<sequence>MKKKCFAMLMAVAIVVMSIVGCGGSDNKKAAEPDKKTTQSNEKKEEKDSKKESQDAGEVVESSDALNVAEDTFQMADLVTKVGGADADMIALLGAKEAAASYDTKLFGADVKIVVESKDGNVASAQLTFPSVAKDSLVNAISEQLGADGTEEADKTSWSYEDRNVVLTEGDQGNVVTISK</sequence>
<evidence type="ECO:0008006" key="7">
    <source>
        <dbReference type="Google" id="ProtNLM"/>
    </source>
</evidence>
<name>A0A173XVA5_9FIRM</name>
<dbReference type="Proteomes" id="UP000449249">
    <property type="component" value="Unassembled WGS sequence"/>
</dbReference>
<dbReference type="EMBL" id="CYYY01000002">
    <property type="protein sequence ID" value="CUN55922.1"/>
    <property type="molecule type" value="Genomic_DNA"/>
</dbReference>
<organism evidence="3 5">
    <name type="scientific">Dorea longicatena</name>
    <dbReference type="NCBI Taxonomy" id="88431"/>
    <lineage>
        <taxon>Bacteria</taxon>
        <taxon>Bacillati</taxon>
        <taxon>Bacillota</taxon>
        <taxon>Clostridia</taxon>
        <taxon>Lachnospirales</taxon>
        <taxon>Lachnospiraceae</taxon>
        <taxon>Dorea</taxon>
    </lineage>
</organism>
<evidence type="ECO:0000313" key="6">
    <source>
        <dbReference type="Proteomes" id="UP000449249"/>
    </source>
</evidence>
<dbReference type="EMBL" id="WWSH01000002">
    <property type="protein sequence ID" value="MZK09554.1"/>
    <property type="molecule type" value="Genomic_DNA"/>
</dbReference>
<evidence type="ECO:0000313" key="3">
    <source>
        <dbReference type="EMBL" id="CUN55922.1"/>
    </source>
</evidence>
<dbReference type="Proteomes" id="UP000095439">
    <property type="component" value="Unassembled WGS sequence"/>
</dbReference>
<keyword evidence="2" id="KW-0732">Signal</keyword>
<dbReference type="PROSITE" id="PS51257">
    <property type="entry name" value="PROKAR_LIPOPROTEIN"/>
    <property type="match status" value="1"/>
</dbReference>
<reference evidence="4 6" key="2">
    <citation type="journal article" date="2019" name="Nat. Med.">
        <title>A library of human gut bacterial isolates paired with longitudinal multiomics data enables mechanistic microbiome research.</title>
        <authorList>
            <person name="Poyet M."/>
            <person name="Groussin M."/>
            <person name="Gibbons S.M."/>
            <person name="Avila-Pacheco J."/>
            <person name="Jiang X."/>
            <person name="Kearney S.M."/>
            <person name="Perrotta A.R."/>
            <person name="Berdy B."/>
            <person name="Zhao S."/>
            <person name="Lieberman T.D."/>
            <person name="Swanson P.K."/>
            <person name="Smith M."/>
            <person name="Roesemann S."/>
            <person name="Alexander J.E."/>
            <person name="Rich S.A."/>
            <person name="Livny J."/>
            <person name="Vlamakis H."/>
            <person name="Clish C."/>
            <person name="Bullock K."/>
            <person name="Deik A."/>
            <person name="Scott J."/>
            <person name="Pierce K.A."/>
            <person name="Xavier R.J."/>
            <person name="Alm E.J."/>
        </authorList>
    </citation>
    <scope>NUCLEOTIDE SEQUENCE [LARGE SCALE GENOMIC DNA]</scope>
    <source>
        <strain evidence="4 6">BIOML-A1</strain>
    </source>
</reference>
<reference evidence="3 5" key="1">
    <citation type="submission" date="2015-09" db="EMBL/GenBank/DDBJ databases">
        <authorList>
            <consortium name="Pathogen Informatics"/>
        </authorList>
    </citation>
    <scope>NUCLEOTIDE SEQUENCE [LARGE SCALE GENOMIC DNA]</scope>
    <source>
        <strain evidence="3 5">2789STDY5608866</strain>
    </source>
</reference>
<evidence type="ECO:0000256" key="1">
    <source>
        <dbReference type="SAM" id="MobiDB-lite"/>
    </source>
</evidence>
<feature type="region of interest" description="Disordered" evidence="1">
    <location>
        <begin position="26"/>
        <end position="62"/>
    </location>
</feature>
<accession>A0A173XVA5</accession>
<proteinExistence type="predicted"/>
<feature type="signal peptide" evidence="2">
    <location>
        <begin position="1"/>
        <end position="22"/>
    </location>
</feature>
<evidence type="ECO:0000313" key="5">
    <source>
        <dbReference type="Proteomes" id="UP000095439"/>
    </source>
</evidence>
<dbReference type="RefSeq" id="WP_055180797.1">
    <property type="nucleotide sequence ID" value="NZ_CABIWY010000002.1"/>
</dbReference>
<protein>
    <recommendedName>
        <fullName evidence="7">Lipoprotein</fullName>
    </recommendedName>
</protein>
<feature type="compositionally biased region" description="Basic and acidic residues" evidence="1">
    <location>
        <begin position="26"/>
        <end position="54"/>
    </location>
</feature>
<dbReference type="AlphaFoldDB" id="A0A173XVA5"/>